<dbReference type="PRINTS" id="PR00080">
    <property type="entry name" value="SDRFAMILY"/>
</dbReference>
<comment type="caution">
    <text evidence="2">The sequence shown here is derived from an EMBL/GenBank/DDBJ whole genome shotgun (WGS) entry which is preliminary data.</text>
</comment>
<proteinExistence type="inferred from homology"/>
<dbReference type="Proteomes" id="UP000188879">
    <property type="component" value="Unassembled WGS sequence"/>
</dbReference>
<sequence length="258" mass="26258">MTYWAFVTGGGGDIGGAICQAMARDGWNIVCVDRAIDRAEAVAAAVRGAGGQALAIEADVTDPAAVAAAVGQAQALGEIRALVNTAGKAHAITLGVTDAASWRADFSVNLDSAFLCVQALKGALMAQGGVIVNIASVNGIGVYGFPGYSAAKAALIHMSQSMAVEFGPADVRVNVVAPGTVRTRAWAARLEANPALFDELKSLCPLQRISDPEDIAEAVVFLASKRASMITGAVLAVDGGLSTGVAAVGRAVTQERHR</sequence>
<dbReference type="PROSITE" id="PS00061">
    <property type="entry name" value="ADH_SHORT"/>
    <property type="match status" value="1"/>
</dbReference>
<organism evidence="2 3">
    <name type="scientific">Teichococcus deserti</name>
    <dbReference type="NCBI Taxonomy" id="1817963"/>
    <lineage>
        <taxon>Bacteria</taxon>
        <taxon>Pseudomonadati</taxon>
        <taxon>Pseudomonadota</taxon>
        <taxon>Alphaproteobacteria</taxon>
        <taxon>Acetobacterales</taxon>
        <taxon>Roseomonadaceae</taxon>
        <taxon>Roseomonas</taxon>
    </lineage>
</organism>
<dbReference type="EMBL" id="MLCO01000225">
    <property type="protein sequence ID" value="ONG49497.1"/>
    <property type="molecule type" value="Genomic_DNA"/>
</dbReference>
<dbReference type="Gene3D" id="3.40.50.720">
    <property type="entry name" value="NAD(P)-binding Rossmann-like Domain"/>
    <property type="match status" value="1"/>
</dbReference>
<dbReference type="RefSeq" id="WP_076959193.1">
    <property type="nucleotide sequence ID" value="NZ_MLCO01000225.1"/>
</dbReference>
<dbReference type="GO" id="GO:0016616">
    <property type="term" value="F:oxidoreductase activity, acting on the CH-OH group of donors, NAD or NADP as acceptor"/>
    <property type="evidence" value="ECO:0007669"/>
    <property type="project" value="TreeGrafter"/>
</dbReference>
<dbReference type="CDD" id="cd05233">
    <property type="entry name" value="SDR_c"/>
    <property type="match status" value="1"/>
</dbReference>
<reference evidence="2 3" key="1">
    <citation type="submission" date="2016-10" db="EMBL/GenBank/DDBJ databases">
        <title>Draft Genome sequence of Roseomonas sp. strain M3.</title>
        <authorList>
            <person name="Subhash Y."/>
            <person name="Lee S."/>
        </authorList>
    </citation>
    <scope>NUCLEOTIDE SEQUENCE [LARGE SCALE GENOMIC DNA]</scope>
    <source>
        <strain evidence="2 3">M3</strain>
    </source>
</reference>
<evidence type="ECO:0000256" key="1">
    <source>
        <dbReference type="ARBA" id="ARBA00006484"/>
    </source>
</evidence>
<evidence type="ECO:0008006" key="4">
    <source>
        <dbReference type="Google" id="ProtNLM"/>
    </source>
</evidence>
<dbReference type="InterPro" id="IPR020904">
    <property type="entry name" value="Sc_DH/Rdtase_CS"/>
</dbReference>
<dbReference type="SUPFAM" id="SSF51735">
    <property type="entry name" value="NAD(P)-binding Rossmann-fold domains"/>
    <property type="match status" value="1"/>
</dbReference>
<gene>
    <name evidence="2" type="ORF">BKE38_20685</name>
</gene>
<dbReference type="FunFam" id="3.40.50.720:FF:000084">
    <property type="entry name" value="Short-chain dehydrogenase reductase"/>
    <property type="match status" value="1"/>
</dbReference>
<comment type="similarity">
    <text evidence="1">Belongs to the short-chain dehydrogenases/reductases (SDR) family.</text>
</comment>
<dbReference type="PANTHER" id="PTHR42760">
    <property type="entry name" value="SHORT-CHAIN DEHYDROGENASES/REDUCTASES FAMILY MEMBER"/>
    <property type="match status" value="1"/>
</dbReference>
<dbReference type="Pfam" id="PF13561">
    <property type="entry name" value="adh_short_C2"/>
    <property type="match status" value="1"/>
</dbReference>
<evidence type="ECO:0000313" key="2">
    <source>
        <dbReference type="EMBL" id="ONG49497.1"/>
    </source>
</evidence>
<evidence type="ECO:0000313" key="3">
    <source>
        <dbReference type="Proteomes" id="UP000188879"/>
    </source>
</evidence>
<dbReference type="OrthoDB" id="9804774at2"/>
<dbReference type="PRINTS" id="PR00081">
    <property type="entry name" value="GDHRDH"/>
</dbReference>
<dbReference type="PANTHER" id="PTHR42760:SF135">
    <property type="entry name" value="BLL7886 PROTEIN"/>
    <property type="match status" value="1"/>
</dbReference>
<keyword evidence="3" id="KW-1185">Reference proteome</keyword>
<dbReference type="InterPro" id="IPR002347">
    <property type="entry name" value="SDR_fam"/>
</dbReference>
<dbReference type="GO" id="GO:0030497">
    <property type="term" value="P:fatty acid elongation"/>
    <property type="evidence" value="ECO:0007669"/>
    <property type="project" value="TreeGrafter"/>
</dbReference>
<dbReference type="AlphaFoldDB" id="A0A1V2GY57"/>
<accession>A0A1V2GY57</accession>
<protein>
    <recommendedName>
        <fullName evidence="4">Short-chain dehydrogenase</fullName>
    </recommendedName>
</protein>
<dbReference type="InterPro" id="IPR036291">
    <property type="entry name" value="NAD(P)-bd_dom_sf"/>
</dbReference>
<name>A0A1V2GY57_9PROT</name>